<accession>A0A9P1N7Q4</accession>
<dbReference type="AlphaFoldDB" id="A0A9P1N7Q4"/>
<evidence type="ECO:0000313" key="7">
    <source>
        <dbReference type="EMBL" id="CAI5451166.1"/>
    </source>
</evidence>
<dbReference type="Gene3D" id="2.10.25.10">
    <property type="entry name" value="Laminin"/>
    <property type="match status" value="1"/>
</dbReference>
<dbReference type="InterPro" id="IPR036084">
    <property type="entry name" value="Ser_inhib-like_sf"/>
</dbReference>
<keyword evidence="1" id="KW-0646">Protease inhibitor</keyword>
<dbReference type="SUPFAM" id="SSF57567">
    <property type="entry name" value="Serine protease inhibitors"/>
    <property type="match status" value="1"/>
</dbReference>
<dbReference type="Pfam" id="PF01826">
    <property type="entry name" value="TIL"/>
    <property type="match status" value="1"/>
</dbReference>
<reference evidence="7" key="1">
    <citation type="submission" date="2022-11" db="EMBL/GenBank/DDBJ databases">
        <authorList>
            <person name="Kikuchi T."/>
        </authorList>
    </citation>
    <scope>NUCLEOTIDE SEQUENCE</scope>
    <source>
        <strain evidence="7">PS1010</strain>
    </source>
</reference>
<keyword evidence="8" id="KW-1185">Reference proteome</keyword>
<dbReference type="CDD" id="cd19941">
    <property type="entry name" value="TIL"/>
    <property type="match status" value="1"/>
</dbReference>
<keyword evidence="5" id="KW-0732">Signal</keyword>
<evidence type="ECO:0000313" key="8">
    <source>
        <dbReference type="Proteomes" id="UP001152747"/>
    </source>
</evidence>
<dbReference type="Proteomes" id="UP001152747">
    <property type="component" value="Unassembled WGS sequence"/>
</dbReference>
<comment type="caution">
    <text evidence="7">The sequence shown here is derived from an EMBL/GenBank/DDBJ whole genome shotgun (WGS) entry which is preliminary data.</text>
</comment>
<feature type="chain" id="PRO_5040231132" description="TIL domain-containing protein" evidence="5">
    <location>
        <begin position="21"/>
        <end position="192"/>
    </location>
</feature>
<sequence length="192" mass="22381">MKNTIILISFLFQFVHLTSIDWCEYWARMGKKTERPECAGYELPNNVKRTENVVQCPKNEMYNCIDCEPTCHNLIPKCRKEQCSRGCICKTGFARNSQGKCVQYRDCLHHHPPTIHNESIKEEDDGAVMKTVKKMVPVIVNDVWKAFFNSIRVPEEQNSKQLELKPVPTNETEDTFSGTEIEKEHKRIFQKN</sequence>
<dbReference type="InterPro" id="IPR051368">
    <property type="entry name" value="SerProtInhib-TIL_Domain"/>
</dbReference>
<evidence type="ECO:0000256" key="4">
    <source>
        <dbReference type="SAM" id="MobiDB-lite"/>
    </source>
</evidence>
<gene>
    <name evidence="7" type="ORF">CAMP_LOCUS13803</name>
</gene>
<evidence type="ECO:0000256" key="1">
    <source>
        <dbReference type="ARBA" id="ARBA00022690"/>
    </source>
</evidence>
<dbReference type="OrthoDB" id="6236007at2759"/>
<dbReference type="EMBL" id="CANHGI010000005">
    <property type="protein sequence ID" value="CAI5451166.1"/>
    <property type="molecule type" value="Genomic_DNA"/>
</dbReference>
<feature type="signal peptide" evidence="5">
    <location>
        <begin position="1"/>
        <end position="20"/>
    </location>
</feature>
<evidence type="ECO:0000256" key="3">
    <source>
        <dbReference type="ARBA" id="ARBA00023157"/>
    </source>
</evidence>
<name>A0A9P1N7Q4_9PELO</name>
<feature type="domain" description="TIL" evidence="6">
    <location>
        <begin position="56"/>
        <end position="107"/>
    </location>
</feature>
<dbReference type="PANTHER" id="PTHR23259:SF72">
    <property type="entry name" value="TIL DOMAIN-CONTAINING PROTEIN"/>
    <property type="match status" value="1"/>
</dbReference>
<organism evidence="7 8">
    <name type="scientific">Caenorhabditis angaria</name>
    <dbReference type="NCBI Taxonomy" id="860376"/>
    <lineage>
        <taxon>Eukaryota</taxon>
        <taxon>Metazoa</taxon>
        <taxon>Ecdysozoa</taxon>
        <taxon>Nematoda</taxon>
        <taxon>Chromadorea</taxon>
        <taxon>Rhabditida</taxon>
        <taxon>Rhabditina</taxon>
        <taxon>Rhabditomorpha</taxon>
        <taxon>Rhabditoidea</taxon>
        <taxon>Rhabditidae</taxon>
        <taxon>Peloderinae</taxon>
        <taxon>Caenorhabditis</taxon>
    </lineage>
</organism>
<keyword evidence="3" id="KW-1015">Disulfide bond</keyword>
<evidence type="ECO:0000259" key="6">
    <source>
        <dbReference type="Pfam" id="PF01826"/>
    </source>
</evidence>
<feature type="compositionally biased region" description="Basic and acidic residues" evidence="4">
    <location>
        <begin position="180"/>
        <end position="192"/>
    </location>
</feature>
<dbReference type="PANTHER" id="PTHR23259">
    <property type="entry name" value="RIDDLE"/>
    <property type="match status" value="1"/>
</dbReference>
<feature type="region of interest" description="Disordered" evidence="4">
    <location>
        <begin position="165"/>
        <end position="192"/>
    </location>
</feature>
<keyword evidence="2" id="KW-0722">Serine protease inhibitor</keyword>
<evidence type="ECO:0000256" key="2">
    <source>
        <dbReference type="ARBA" id="ARBA00022900"/>
    </source>
</evidence>
<protein>
    <recommendedName>
        <fullName evidence="6">TIL domain-containing protein</fullName>
    </recommendedName>
</protein>
<dbReference type="InterPro" id="IPR002919">
    <property type="entry name" value="TIL_dom"/>
</dbReference>
<evidence type="ECO:0000256" key="5">
    <source>
        <dbReference type="SAM" id="SignalP"/>
    </source>
</evidence>
<dbReference type="GO" id="GO:0004867">
    <property type="term" value="F:serine-type endopeptidase inhibitor activity"/>
    <property type="evidence" value="ECO:0007669"/>
    <property type="project" value="UniProtKB-KW"/>
</dbReference>
<proteinExistence type="predicted"/>